<dbReference type="RefSeq" id="WP_074836001.1">
    <property type="nucleotide sequence ID" value="NZ_CATLQZ010000012.1"/>
</dbReference>
<dbReference type="GeneID" id="80817877"/>
<dbReference type="PANTHER" id="PTHR34700">
    <property type="entry name" value="POTASSIUM BINDING PROTEIN KBP"/>
    <property type="match status" value="1"/>
</dbReference>
<dbReference type="InterPro" id="IPR018392">
    <property type="entry name" value="LysM"/>
</dbReference>
<dbReference type="InterPro" id="IPR036779">
    <property type="entry name" value="LysM_dom_sf"/>
</dbReference>
<dbReference type="SMART" id="SM00257">
    <property type="entry name" value="LysM"/>
    <property type="match status" value="1"/>
</dbReference>
<feature type="domain" description="LysM" evidence="2">
    <location>
        <begin position="54"/>
        <end position="103"/>
    </location>
</feature>
<dbReference type="EMBL" id="FNYY01000004">
    <property type="protein sequence ID" value="SEJ25170.1"/>
    <property type="molecule type" value="Genomic_DNA"/>
</dbReference>
<organism evidence="3 4">
    <name type="scientific">Marinovum algicola</name>
    <dbReference type="NCBI Taxonomy" id="42444"/>
    <lineage>
        <taxon>Bacteria</taxon>
        <taxon>Pseudomonadati</taxon>
        <taxon>Pseudomonadota</taxon>
        <taxon>Alphaproteobacteria</taxon>
        <taxon>Rhodobacterales</taxon>
        <taxon>Roseobacteraceae</taxon>
        <taxon>Marinovum</taxon>
    </lineage>
</organism>
<dbReference type="Pfam" id="PF01476">
    <property type="entry name" value="LysM"/>
    <property type="match status" value="1"/>
</dbReference>
<evidence type="ECO:0000313" key="4">
    <source>
        <dbReference type="Proteomes" id="UP000182932"/>
    </source>
</evidence>
<sequence length="106" mass="10777">MTRLLLSGGFLSCAMVLAFAVAPGDGGPDAPLVTGATTGKALRLPGVPASPEGMGYVVQPGDSLAGIALRHYGTATAEEIIYRANRDKLASPGAVRPGMRLKIPAM</sequence>
<comment type="caution">
    <text evidence="3">The sequence shown here is derived from an EMBL/GenBank/DDBJ whole genome shotgun (WGS) entry which is preliminary data.</text>
</comment>
<keyword evidence="4" id="KW-1185">Reference proteome</keyword>
<dbReference type="AlphaFoldDB" id="A0A975ZMX5"/>
<dbReference type="Proteomes" id="UP000182932">
    <property type="component" value="Unassembled WGS sequence"/>
</dbReference>
<evidence type="ECO:0000259" key="2">
    <source>
        <dbReference type="PROSITE" id="PS51782"/>
    </source>
</evidence>
<reference evidence="3 4" key="1">
    <citation type="submission" date="2016-10" db="EMBL/GenBank/DDBJ databases">
        <authorList>
            <person name="Varghese N."/>
            <person name="Submissions S."/>
        </authorList>
    </citation>
    <scope>NUCLEOTIDE SEQUENCE [LARGE SCALE GENOMIC DNA]</scope>
    <source>
        <strain evidence="3 4">FF3</strain>
    </source>
</reference>
<gene>
    <name evidence="3" type="ORF">SAMN04487940_104188</name>
</gene>
<proteinExistence type="predicted"/>
<dbReference type="SUPFAM" id="SSF54106">
    <property type="entry name" value="LysM domain"/>
    <property type="match status" value="1"/>
</dbReference>
<evidence type="ECO:0000256" key="1">
    <source>
        <dbReference type="SAM" id="SignalP"/>
    </source>
</evidence>
<dbReference type="InterPro" id="IPR052196">
    <property type="entry name" value="Bact_Kbp"/>
</dbReference>
<dbReference type="Gene3D" id="3.10.350.10">
    <property type="entry name" value="LysM domain"/>
    <property type="match status" value="1"/>
</dbReference>
<name>A0A975ZMX5_9RHOB</name>
<dbReference type="CDD" id="cd00118">
    <property type="entry name" value="LysM"/>
    <property type="match status" value="1"/>
</dbReference>
<dbReference type="PROSITE" id="PS51782">
    <property type="entry name" value="LYSM"/>
    <property type="match status" value="1"/>
</dbReference>
<dbReference type="PANTHER" id="PTHR34700:SF4">
    <property type="entry name" value="PHAGE-LIKE ELEMENT PBSX PROTEIN XKDP"/>
    <property type="match status" value="1"/>
</dbReference>
<feature type="signal peptide" evidence="1">
    <location>
        <begin position="1"/>
        <end position="20"/>
    </location>
</feature>
<evidence type="ECO:0000313" key="3">
    <source>
        <dbReference type="EMBL" id="SEJ25170.1"/>
    </source>
</evidence>
<protein>
    <submittedName>
        <fullName evidence="3">LysM domain-containing protein</fullName>
    </submittedName>
</protein>
<keyword evidence="1" id="KW-0732">Signal</keyword>
<feature type="chain" id="PRO_5037906854" evidence="1">
    <location>
        <begin position="21"/>
        <end position="106"/>
    </location>
</feature>
<accession>A0A975ZMX5</accession>